<dbReference type="InterPro" id="IPR036259">
    <property type="entry name" value="MFS_trans_sf"/>
</dbReference>
<name>A0A1I1NBD9_9RHOB</name>
<feature type="transmembrane region" description="Helical" evidence="8">
    <location>
        <begin position="162"/>
        <end position="180"/>
    </location>
</feature>
<evidence type="ECO:0000256" key="1">
    <source>
        <dbReference type="ARBA" id="ARBA00004651"/>
    </source>
</evidence>
<evidence type="ECO:0000256" key="2">
    <source>
        <dbReference type="ARBA" id="ARBA00022448"/>
    </source>
</evidence>
<feature type="domain" description="Major facilitator superfamily (MFS) profile" evidence="9">
    <location>
        <begin position="35"/>
        <end position="510"/>
    </location>
</feature>
<feature type="transmembrane region" description="Helical" evidence="8">
    <location>
        <begin position="186"/>
        <end position="204"/>
    </location>
</feature>
<keyword evidence="4 8" id="KW-0812">Transmembrane</keyword>
<dbReference type="Gene3D" id="1.20.1720.10">
    <property type="entry name" value="Multidrug resistance protein D"/>
    <property type="match status" value="1"/>
</dbReference>
<dbReference type="InterPro" id="IPR004638">
    <property type="entry name" value="EmrB-like"/>
</dbReference>
<dbReference type="CDD" id="cd17502">
    <property type="entry name" value="MFS_Azr1_MDR_like"/>
    <property type="match status" value="1"/>
</dbReference>
<feature type="transmembrane region" description="Helical" evidence="8">
    <location>
        <begin position="325"/>
        <end position="342"/>
    </location>
</feature>
<dbReference type="SUPFAM" id="SSF103473">
    <property type="entry name" value="MFS general substrate transporter"/>
    <property type="match status" value="1"/>
</dbReference>
<evidence type="ECO:0000256" key="4">
    <source>
        <dbReference type="ARBA" id="ARBA00022692"/>
    </source>
</evidence>
<reference evidence="10 11" key="1">
    <citation type="submission" date="2016-10" db="EMBL/GenBank/DDBJ databases">
        <authorList>
            <person name="de Groot N.N."/>
        </authorList>
    </citation>
    <scope>NUCLEOTIDE SEQUENCE [LARGE SCALE GENOMIC DNA]</scope>
    <source>
        <strain evidence="10 11">DSM 29619</strain>
    </source>
</reference>
<feature type="transmembrane region" description="Helical" evidence="8">
    <location>
        <begin position="385"/>
        <end position="404"/>
    </location>
</feature>
<feature type="transmembrane region" description="Helical" evidence="8">
    <location>
        <begin position="225"/>
        <end position="246"/>
    </location>
</feature>
<dbReference type="EMBL" id="FOLX01000001">
    <property type="protein sequence ID" value="SFC94562.1"/>
    <property type="molecule type" value="Genomic_DNA"/>
</dbReference>
<accession>A0A1I1NBD9</accession>
<organism evidence="10 11">
    <name type="scientific">Pseudooceanicola nitratireducens</name>
    <dbReference type="NCBI Taxonomy" id="517719"/>
    <lineage>
        <taxon>Bacteria</taxon>
        <taxon>Pseudomonadati</taxon>
        <taxon>Pseudomonadota</taxon>
        <taxon>Alphaproteobacteria</taxon>
        <taxon>Rhodobacterales</taxon>
        <taxon>Paracoccaceae</taxon>
        <taxon>Pseudooceanicola</taxon>
    </lineage>
</organism>
<evidence type="ECO:0000256" key="6">
    <source>
        <dbReference type="ARBA" id="ARBA00023136"/>
    </source>
</evidence>
<keyword evidence="11" id="KW-1185">Reference proteome</keyword>
<feature type="transmembrane region" description="Helical" evidence="8">
    <location>
        <begin position="354"/>
        <end position="373"/>
    </location>
</feature>
<feature type="transmembrane region" description="Helical" evidence="8">
    <location>
        <begin position="34"/>
        <end position="57"/>
    </location>
</feature>
<dbReference type="NCBIfam" id="TIGR00711">
    <property type="entry name" value="efflux_EmrB"/>
    <property type="match status" value="1"/>
</dbReference>
<feature type="transmembrane region" description="Helical" evidence="8">
    <location>
        <begin position="69"/>
        <end position="87"/>
    </location>
</feature>
<dbReference type="GO" id="GO:0022857">
    <property type="term" value="F:transmembrane transporter activity"/>
    <property type="evidence" value="ECO:0007669"/>
    <property type="project" value="InterPro"/>
</dbReference>
<feature type="transmembrane region" description="Helical" evidence="8">
    <location>
        <begin position="290"/>
        <end position="313"/>
    </location>
</feature>
<dbReference type="PRINTS" id="PR01036">
    <property type="entry name" value="TCRTETB"/>
</dbReference>
<dbReference type="Pfam" id="PF07690">
    <property type="entry name" value="MFS_1"/>
    <property type="match status" value="1"/>
</dbReference>
<dbReference type="AlphaFoldDB" id="A0A1I1NBD9"/>
<dbReference type="InterPro" id="IPR011701">
    <property type="entry name" value="MFS"/>
</dbReference>
<feature type="region of interest" description="Disordered" evidence="7">
    <location>
        <begin position="1"/>
        <end position="22"/>
    </location>
</feature>
<dbReference type="PROSITE" id="PS50850">
    <property type="entry name" value="MFS"/>
    <property type="match status" value="1"/>
</dbReference>
<feature type="transmembrane region" description="Helical" evidence="8">
    <location>
        <begin position="133"/>
        <end position="150"/>
    </location>
</feature>
<protein>
    <submittedName>
        <fullName evidence="10">Drug resistance transporter, EmrB/QacA subfamily</fullName>
    </submittedName>
</protein>
<feature type="transmembrane region" description="Helical" evidence="8">
    <location>
        <begin position="252"/>
        <end position="269"/>
    </location>
</feature>
<gene>
    <name evidence="10" type="ORF">SAMN05421762_2864</name>
</gene>
<evidence type="ECO:0000259" key="9">
    <source>
        <dbReference type="PROSITE" id="PS50850"/>
    </source>
</evidence>
<dbReference type="Gene3D" id="1.20.1250.20">
    <property type="entry name" value="MFS general substrate transporter like domains"/>
    <property type="match status" value="1"/>
</dbReference>
<evidence type="ECO:0000313" key="10">
    <source>
        <dbReference type="EMBL" id="SFC94562.1"/>
    </source>
</evidence>
<feature type="transmembrane region" description="Helical" evidence="8">
    <location>
        <begin position="425"/>
        <end position="444"/>
    </location>
</feature>
<dbReference type="Proteomes" id="UP000231644">
    <property type="component" value="Unassembled WGS sequence"/>
</dbReference>
<evidence type="ECO:0000256" key="7">
    <source>
        <dbReference type="SAM" id="MobiDB-lite"/>
    </source>
</evidence>
<dbReference type="PANTHER" id="PTHR23501:SF197">
    <property type="entry name" value="COMD"/>
    <property type="match status" value="1"/>
</dbReference>
<dbReference type="OrthoDB" id="9812221at2"/>
<dbReference type="InterPro" id="IPR020846">
    <property type="entry name" value="MFS_dom"/>
</dbReference>
<evidence type="ECO:0000256" key="8">
    <source>
        <dbReference type="SAM" id="Phobius"/>
    </source>
</evidence>
<sequence>MQEHEISTNPKASEAHSGLPLTDMPSPDPATLRLILITVATTLFLASTGNTIVTTALPKIVSDLGGLAHISWVVTAYLLASTVGAPIAGKLGDMYGRKIVLQSAIGVFLFGGLLCGIAPTLETLIAGRFVQGLGGGALIVVSMAVVADVLPPRERGRAQGTLSSVFGFSTVVGPLIGGALVQAVSWHWIFFVNFPVGIAAFVILSRTLKPQADRVPHKMDFVGSALLLILLSTCVLIANLAGTVYAWSSLPVLFLLVLAPMALVGFISAERRAAEPVMPLDLFRIRNFQAANSVNFLVGMAMFGTIAFMPMFLQIVKHVDPVRSGLYLVAMMTGLIGTSFVAGRFISATGRYKILPTLSTAILTLGMLLMTTIGPDTPMPLITLYLFLVGIGIGPTMSVGIVSIQASIPRQHLGVGTASANMFRLIGGSIGTSVFGAIFTMGLGTHVQPLMPRVREVRELTSSMVDQLDPATQAAVLQGFSDALSPIFMVGAAVAAVACLASTRLIEMPLGPSASSPRRGQETPAE</sequence>
<dbReference type="GO" id="GO:0005886">
    <property type="term" value="C:plasma membrane"/>
    <property type="evidence" value="ECO:0007669"/>
    <property type="project" value="UniProtKB-SubCell"/>
</dbReference>
<dbReference type="RefSeq" id="WP_093446699.1">
    <property type="nucleotide sequence ID" value="NZ_FNZG01000001.1"/>
</dbReference>
<comment type="subcellular location">
    <subcellularLocation>
        <location evidence="1">Cell membrane</location>
        <topology evidence="1">Multi-pass membrane protein</topology>
    </subcellularLocation>
</comment>
<evidence type="ECO:0000256" key="3">
    <source>
        <dbReference type="ARBA" id="ARBA00022475"/>
    </source>
</evidence>
<keyword evidence="5 8" id="KW-1133">Transmembrane helix</keyword>
<keyword evidence="2" id="KW-0813">Transport</keyword>
<dbReference type="PANTHER" id="PTHR23501">
    <property type="entry name" value="MAJOR FACILITATOR SUPERFAMILY"/>
    <property type="match status" value="1"/>
</dbReference>
<keyword evidence="3" id="KW-1003">Cell membrane</keyword>
<evidence type="ECO:0000313" key="11">
    <source>
        <dbReference type="Proteomes" id="UP000231644"/>
    </source>
</evidence>
<dbReference type="STRING" id="517719.SAMN05421762_2864"/>
<proteinExistence type="predicted"/>
<feature type="transmembrane region" description="Helical" evidence="8">
    <location>
        <begin position="99"/>
        <end position="121"/>
    </location>
</feature>
<evidence type="ECO:0000256" key="5">
    <source>
        <dbReference type="ARBA" id="ARBA00022989"/>
    </source>
</evidence>
<feature type="transmembrane region" description="Helical" evidence="8">
    <location>
        <begin position="487"/>
        <end position="506"/>
    </location>
</feature>
<keyword evidence="6 8" id="KW-0472">Membrane</keyword>
<dbReference type="FunFam" id="1.20.1720.10:FF:000004">
    <property type="entry name" value="EmrB/QacA family drug resistance transporter"/>
    <property type="match status" value="1"/>
</dbReference>